<accession>A0A8T0F4C5</accession>
<feature type="region of interest" description="Disordered" evidence="1">
    <location>
        <begin position="57"/>
        <end position="103"/>
    </location>
</feature>
<dbReference type="AlphaFoldDB" id="A0A8T0F4C5"/>
<sequence>MVKLPEESVNDFTRRVQQSMASALNLSPTVYTSSDKKELIKRLEMSSAAASVARSSISLNIPSSSKHPSGLQRSSHLSSSPPQKLSMNTAAGIFGRSPKERMTSYQERKRMLLEAARQKFQAISAQA</sequence>
<evidence type="ECO:0000313" key="2">
    <source>
        <dbReference type="EMBL" id="KAF8785125.1"/>
    </source>
</evidence>
<comment type="caution">
    <text evidence="2">The sequence shown here is derived from an EMBL/GenBank/DDBJ whole genome shotgun (WGS) entry which is preliminary data.</text>
</comment>
<keyword evidence="3" id="KW-1185">Reference proteome</keyword>
<reference evidence="2" key="2">
    <citation type="submission" date="2020-06" db="EMBL/GenBank/DDBJ databases">
        <authorList>
            <person name="Sheffer M."/>
        </authorList>
    </citation>
    <scope>NUCLEOTIDE SEQUENCE</scope>
</reference>
<evidence type="ECO:0000313" key="3">
    <source>
        <dbReference type="Proteomes" id="UP000807504"/>
    </source>
</evidence>
<dbReference type="EMBL" id="JABXBU010000030">
    <property type="protein sequence ID" value="KAF8785125.1"/>
    <property type="molecule type" value="Genomic_DNA"/>
</dbReference>
<gene>
    <name evidence="2" type="ORF">HNY73_010710</name>
</gene>
<proteinExistence type="predicted"/>
<evidence type="ECO:0000256" key="1">
    <source>
        <dbReference type="SAM" id="MobiDB-lite"/>
    </source>
</evidence>
<organism evidence="2 3">
    <name type="scientific">Argiope bruennichi</name>
    <name type="common">Wasp spider</name>
    <name type="synonym">Aranea bruennichi</name>
    <dbReference type="NCBI Taxonomy" id="94029"/>
    <lineage>
        <taxon>Eukaryota</taxon>
        <taxon>Metazoa</taxon>
        <taxon>Ecdysozoa</taxon>
        <taxon>Arthropoda</taxon>
        <taxon>Chelicerata</taxon>
        <taxon>Arachnida</taxon>
        <taxon>Araneae</taxon>
        <taxon>Araneomorphae</taxon>
        <taxon>Entelegynae</taxon>
        <taxon>Araneoidea</taxon>
        <taxon>Araneidae</taxon>
        <taxon>Argiope</taxon>
    </lineage>
</organism>
<reference evidence="2" key="1">
    <citation type="journal article" date="2020" name="bioRxiv">
        <title>Chromosome-level reference genome of the European wasp spider Argiope bruennichi: a resource for studies on range expansion and evolutionary adaptation.</title>
        <authorList>
            <person name="Sheffer M.M."/>
            <person name="Hoppe A."/>
            <person name="Krehenwinkel H."/>
            <person name="Uhl G."/>
            <person name="Kuss A.W."/>
            <person name="Jensen L."/>
            <person name="Jensen C."/>
            <person name="Gillespie R.G."/>
            <person name="Hoff K.J."/>
            <person name="Prost S."/>
        </authorList>
    </citation>
    <scope>NUCLEOTIDE SEQUENCE</scope>
</reference>
<protein>
    <submittedName>
        <fullName evidence="2">Uncharacterized protein</fullName>
    </submittedName>
</protein>
<dbReference type="Proteomes" id="UP000807504">
    <property type="component" value="Unassembled WGS sequence"/>
</dbReference>
<feature type="compositionally biased region" description="Low complexity" evidence="1">
    <location>
        <begin position="57"/>
        <end position="86"/>
    </location>
</feature>
<name>A0A8T0F4C5_ARGBR</name>